<evidence type="ECO:0000313" key="16">
    <source>
        <dbReference type="EMBL" id="CAD8890407.1"/>
    </source>
</evidence>
<proteinExistence type="predicted"/>
<evidence type="ECO:0000256" key="11">
    <source>
        <dbReference type="PROSITE-ProRule" id="PRU00175"/>
    </source>
</evidence>
<dbReference type="SUPFAM" id="SSF57850">
    <property type="entry name" value="RING/U-box"/>
    <property type="match status" value="1"/>
</dbReference>
<evidence type="ECO:0000256" key="9">
    <source>
        <dbReference type="ARBA" id="ARBA00022833"/>
    </source>
</evidence>
<dbReference type="InterPro" id="IPR027370">
    <property type="entry name" value="Znf-RING_euk"/>
</dbReference>
<comment type="pathway">
    <text evidence="3">Protein modification; protein ubiquitination.</text>
</comment>
<dbReference type="PROSITE" id="PS50089">
    <property type="entry name" value="ZF_RING_2"/>
    <property type="match status" value="1"/>
</dbReference>
<dbReference type="GO" id="GO:0016567">
    <property type="term" value="P:protein ubiquitination"/>
    <property type="evidence" value="ECO:0007669"/>
    <property type="project" value="UniProtKB-UniPathway"/>
</dbReference>
<evidence type="ECO:0000256" key="5">
    <source>
        <dbReference type="ARBA" id="ARBA00022679"/>
    </source>
</evidence>
<evidence type="ECO:0000256" key="4">
    <source>
        <dbReference type="ARBA" id="ARBA00012483"/>
    </source>
</evidence>
<keyword evidence="6" id="KW-0479">Metal-binding</keyword>
<evidence type="ECO:0000256" key="7">
    <source>
        <dbReference type="ARBA" id="ARBA00022771"/>
    </source>
</evidence>
<evidence type="ECO:0000256" key="10">
    <source>
        <dbReference type="ARBA" id="ARBA00023136"/>
    </source>
</evidence>
<keyword evidence="9" id="KW-0862">Zinc</keyword>
<feature type="region of interest" description="Disordered" evidence="12">
    <location>
        <begin position="250"/>
        <end position="271"/>
    </location>
</feature>
<dbReference type="GO" id="GO:0061630">
    <property type="term" value="F:ubiquitin protein ligase activity"/>
    <property type="evidence" value="ECO:0007669"/>
    <property type="project" value="UniProtKB-EC"/>
</dbReference>
<dbReference type="GO" id="GO:0008270">
    <property type="term" value="F:zinc ion binding"/>
    <property type="evidence" value="ECO:0007669"/>
    <property type="project" value="UniProtKB-KW"/>
</dbReference>
<feature type="region of interest" description="Disordered" evidence="12">
    <location>
        <begin position="117"/>
        <end position="136"/>
    </location>
</feature>
<dbReference type="EC" id="2.3.2.27" evidence="4"/>
<name>A0A6U5HZD3_9STRA</name>
<keyword evidence="13" id="KW-0812">Transmembrane</keyword>
<dbReference type="PANTHER" id="PTHR12313">
    <property type="entry name" value="E3 UBIQUITIN-PROTEIN LIGASE RNF5-RELATED"/>
    <property type="match status" value="1"/>
</dbReference>
<keyword evidence="7 11" id="KW-0863">Zinc-finger</keyword>
<organism evidence="15">
    <name type="scientific">Corethron hystrix</name>
    <dbReference type="NCBI Taxonomy" id="216773"/>
    <lineage>
        <taxon>Eukaryota</taxon>
        <taxon>Sar</taxon>
        <taxon>Stramenopiles</taxon>
        <taxon>Ochrophyta</taxon>
        <taxon>Bacillariophyta</taxon>
        <taxon>Coscinodiscophyceae</taxon>
        <taxon>Corethrophycidae</taxon>
        <taxon>Corethrales</taxon>
        <taxon>Corethraceae</taxon>
        <taxon>Corethron</taxon>
    </lineage>
</organism>
<dbReference type="PROSITE" id="PS00518">
    <property type="entry name" value="ZF_RING_1"/>
    <property type="match status" value="1"/>
</dbReference>
<evidence type="ECO:0000256" key="6">
    <source>
        <dbReference type="ARBA" id="ARBA00022723"/>
    </source>
</evidence>
<keyword evidence="13" id="KW-1133">Transmembrane helix</keyword>
<evidence type="ECO:0000256" key="13">
    <source>
        <dbReference type="SAM" id="Phobius"/>
    </source>
</evidence>
<dbReference type="UniPathway" id="UPA00143"/>
<feature type="transmembrane region" description="Helical" evidence="13">
    <location>
        <begin position="288"/>
        <end position="306"/>
    </location>
</feature>
<dbReference type="InterPro" id="IPR017907">
    <property type="entry name" value="Znf_RING_CS"/>
</dbReference>
<keyword evidence="5" id="KW-0808">Transferase</keyword>
<reference evidence="15" key="1">
    <citation type="submission" date="2021-01" db="EMBL/GenBank/DDBJ databases">
        <authorList>
            <person name="Corre E."/>
            <person name="Pelletier E."/>
            <person name="Niang G."/>
            <person name="Scheremetjew M."/>
            <person name="Finn R."/>
            <person name="Kale V."/>
            <person name="Holt S."/>
            <person name="Cochrane G."/>
            <person name="Meng A."/>
            <person name="Brown T."/>
            <person name="Cohen L."/>
        </authorList>
    </citation>
    <scope>NUCLEOTIDE SEQUENCE</scope>
    <source>
        <strain evidence="15">308</strain>
    </source>
</reference>
<protein>
    <recommendedName>
        <fullName evidence="4">RING-type E3 ubiquitin transferase</fullName>
        <ecNumber evidence="4">2.3.2.27</ecNumber>
    </recommendedName>
</protein>
<evidence type="ECO:0000256" key="2">
    <source>
        <dbReference type="ARBA" id="ARBA00004308"/>
    </source>
</evidence>
<accession>A0A6U5HZD3</accession>
<dbReference type="EMBL" id="HBFR01024587">
    <property type="protein sequence ID" value="CAD8890407.1"/>
    <property type="molecule type" value="Transcribed_RNA"/>
</dbReference>
<gene>
    <name evidence="15" type="ORF">CHYS00102_LOCUS17609</name>
    <name evidence="16" type="ORF">CHYS00102_LOCUS17612</name>
</gene>
<evidence type="ECO:0000256" key="12">
    <source>
        <dbReference type="SAM" id="MobiDB-lite"/>
    </source>
</evidence>
<evidence type="ECO:0000313" key="15">
    <source>
        <dbReference type="EMBL" id="CAD8890404.1"/>
    </source>
</evidence>
<evidence type="ECO:0000256" key="3">
    <source>
        <dbReference type="ARBA" id="ARBA00004906"/>
    </source>
</evidence>
<dbReference type="InterPro" id="IPR045103">
    <property type="entry name" value="RNF5/RNF185-like"/>
</dbReference>
<sequence>MSETSTQDHLPSPTRPLTADTPEIPWALPSPVGRSIYRVNDVPPPSQQSPSYYDTRFDCNICFECVDDPVVTTCGHLYCWTCLYRWTVVNPSCPVCKAGVREENIIPLYVRERGSRAEGPRIEETSGNDAPTGLGVHSHVGLRRRTRRRDNISPNVESLSLLGSNEEVRESLSLDDEIYIPSRPRAVRPATVSESTNGLDDRFQHRGTSTVRSDSAMSSTGLDRLSHSFGNGGFLSTVFGIQRLEFSATHQRHPNIRRTGSNSSLDGPGVNGASIPREMTVEDAQQAFLSRLLLLLGCFVVLCLLLF</sequence>
<feature type="compositionally biased region" description="Polar residues" evidence="12">
    <location>
        <begin position="206"/>
        <end position="217"/>
    </location>
</feature>
<dbReference type="EMBL" id="HBFR01024583">
    <property type="protein sequence ID" value="CAD8890404.1"/>
    <property type="molecule type" value="Transcribed_RNA"/>
</dbReference>
<dbReference type="AlphaFoldDB" id="A0A6U5HZD3"/>
<dbReference type="GO" id="GO:0006511">
    <property type="term" value="P:ubiquitin-dependent protein catabolic process"/>
    <property type="evidence" value="ECO:0007669"/>
    <property type="project" value="InterPro"/>
</dbReference>
<evidence type="ECO:0000256" key="8">
    <source>
        <dbReference type="ARBA" id="ARBA00022786"/>
    </source>
</evidence>
<dbReference type="InterPro" id="IPR001841">
    <property type="entry name" value="Znf_RING"/>
</dbReference>
<dbReference type="Gene3D" id="3.30.40.10">
    <property type="entry name" value="Zinc/RING finger domain, C3HC4 (zinc finger)"/>
    <property type="match status" value="1"/>
</dbReference>
<comment type="catalytic activity">
    <reaction evidence="1">
        <text>S-ubiquitinyl-[E2 ubiquitin-conjugating enzyme]-L-cysteine + [acceptor protein]-L-lysine = [E2 ubiquitin-conjugating enzyme]-L-cysteine + N(6)-ubiquitinyl-[acceptor protein]-L-lysine.</text>
        <dbReference type="EC" id="2.3.2.27"/>
    </reaction>
</comment>
<feature type="region of interest" description="Disordered" evidence="12">
    <location>
        <begin position="189"/>
        <end position="217"/>
    </location>
</feature>
<feature type="domain" description="RING-type" evidence="14">
    <location>
        <begin position="59"/>
        <end position="97"/>
    </location>
</feature>
<dbReference type="SMART" id="SM00184">
    <property type="entry name" value="RING"/>
    <property type="match status" value="1"/>
</dbReference>
<feature type="region of interest" description="Disordered" evidence="12">
    <location>
        <begin position="1"/>
        <end position="24"/>
    </location>
</feature>
<keyword evidence="8" id="KW-0833">Ubl conjugation pathway</keyword>
<dbReference type="Pfam" id="PF13445">
    <property type="entry name" value="zf-RING_UBOX"/>
    <property type="match status" value="1"/>
</dbReference>
<keyword evidence="10 13" id="KW-0472">Membrane</keyword>
<dbReference type="GO" id="GO:0005783">
    <property type="term" value="C:endoplasmic reticulum"/>
    <property type="evidence" value="ECO:0007669"/>
    <property type="project" value="InterPro"/>
</dbReference>
<evidence type="ECO:0000256" key="1">
    <source>
        <dbReference type="ARBA" id="ARBA00000900"/>
    </source>
</evidence>
<dbReference type="InterPro" id="IPR013083">
    <property type="entry name" value="Znf_RING/FYVE/PHD"/>
</dbReference>
<comment type="subcellular location">
    <subcellularLocation>
        <location evidence="2">Endomembrane system</location>
    </subcellularLocation>
</comment>
<evidence type="ECO:0000259" key="14">
    <source>
        <dbReference type="PROSITE" id="PS50089"/>
    </source>
</evidence>